<comment type="similarity">
    <text evidence="2">Belongs to the protein kinase superfamily. CAMK Ser/Thr protein kinase family. PIM subfamily.</text>
</comment>
<evidence type="ECO:0000256" key="9">
    <source>
        <dbReference type="ARBA" id="ARBA00047899"/>
    </source>
</evidence>
<dbReference type="GO" id="GO:0004674">
    <property type="term" value="F:protein serine/threonine kinase activity"/>
    <property type="evidence" value="ECO:0007669"/>
    <property type="project" value="UniProtKB-KW"/>
</dbReference>
<keyword evidence="13" id="KW-1185">Reference proteome</keyword>
<evidence type="ECO:0000256" key="3">
    <source>
        <dbReference type="ARBA" id="ARBA00012513"/>
    </source>
</evidence>
<dbReference type="Ensembl" id="ENSFALT00000035828.1">
    <property type="protein sequence ID" value="ENSFALP00000018592.1"/>
    <property type="gene ID" value="ENSFALG00000000114.2"/>
</dbReference>
<dbReference type="Proteomes" id="UP000016665">
    <property type="component" value="Unplaced"/>
</dbReference>
<reference evidence="12" key="2">
    <citation type="submission" date="2025-09" db="UniProtKB">
        <authorList>
            <consortium name="Ensembl"/>
        </authorList>
    </citation>
    <scope>IDENTIFICATION</scope>
</reference>
<evidence type="ECO:0000259" key="11">
    <source>
        <dbReference type="Pfam" id="PF00069"/>
    </source>
</evidence>
<evidence type="ECO:0000256" key="7">
    <source>
        <dbReference type="ARBA" id="ARBA00022777"/>
    </source>
</evidence>
<dbReference type="PANTHER" id="PTHR22984">
    <property type="entry name" value="SERINE/THREONINE-PROTEIN KINASE PIM"/>
    <property type="match status" value="1"/>
</dbReference>
<dbReference type="InterPro" id="IPR000719">
    <property type="entry name" value="Prot_kinase_dom"/>
</dbReference>
<evidence type="ECO:0000313" key="13">
    <source>
        <dbReference type="Proteomes" id="UP000016665"/>
    </source>
</evidence>
<dbReference type="GO" id="GO:0043657">
    <property type="term" value="C:host cell"/>
    <property type="evidence" value="ECO:0007669"/>
    <property type="project" value="UniProtKB-SubCell"/>
</dbReference>
<dbReference type="SUPFAM" id="SSF56112">
    <property type="entry name" value="Protein kinase-like (PK-like)"/>
    <property type="match status" value="1"/>
</dbReference>
<evidence type="ECO:0000256" key="1">
    <source>
        <dbReference type="ARBA" id="ARBA00004340"/>
    </source>
</evidence>
<dbReference type="PANTHER" id="PTHR22984:SF25">
    <property type="entry name" value="PROTEIN KINASE DOMAIN-CONTAINING PROTEIN"/>
    <property type="match status" value="1"/>
</dbReference>
<evidence type="ECO:0000256" key="6">
    <source>
        <dbReference type="ARBA" id="ARBA00022741"/>
    </source>
</evidence>
<dbReference type="InterPro" id="IPR051138">
    <property type="entry name" value="PIM_Ser/Thr_kinase"/>
</dbReference>
<evidence type="ECO:0000256" key="4">
    <source>
        <dbReference type="ARBA" id="ARBA00022527"/>
    </source>
</evidence>
<keyword evidence="5" id="KW-0808">Transferase</keyword>
<dbReference type="AlphaFoldDB" id="A0A803V786"/>
<keyword evidence="6" id="KW-0547">Nucleotide-binding</keyword>
<protein>
    <recommendedName>
        <fullName evidence="3">non-specific serine/threonine protein kinase</fullName>
        <ecNumber evidence="3">2.7.11.1</ecNumber>
    </recommendedName>
</protein>
<reference evidence="12" key="1">
    <citation type="submission" date="2025-08" db="UniProtKB">
        <authorList>
            <consortium name="Ensembl"/>
        </authorList>
    </citation>
    <scope>IDENTIFICATION</scope>
</reference>
<dbReference type="EC" id="2.7.11.1" evidence="3"/>
<keyword evidence="7" id="KW-0418">Kinase</keyword>
<evidence type="ECO:0000256" key="8">
    <source>
        <dbReference type="ARBA" id="ARBA00022840"/>
    </source>
</evidence>
<evidence type="ECO:0000256" key="10">
    <source>
        <dbReference type="ARBA" id="ARBA00048679"/>
    </source>
</evidence>
<accession>A0A803V786</accession>
<comment type="catalytic activity">
    <reaction evidence="9">
        <text>L-threonyl-[protein] + ATP = O-phospho-L-threonyl-[protein] + ADP + H(+)</text>
        <dbReference type="Rhea" id="RHEA:46608"/>
        <dbReference type="Rhea" id="RHEA-COMP:11060"/>
        <dbReference type="Rhea" id="RHEA-COMP:11605"/>
        <dbReference type="ChEBI" id="CHEBI:15378"/>
        <dbReference type="ChEBI" id="CHEBI:30013"/>
        <dbReference type="ChEBI" id="CHEBI:30616"/>
        <dbReference type="ChEBI" id="CHEBI:61977"/>
        <dbReference type="ChEBI" id="CHEBI:456216"/>
        <dbReference type="EC" id="2.7.11.1"/>
    </reaction>
</comment>
<evidence type="ECO:0000256" key="2">
    <source>
        <dbReference type="ARBA" id="ARBA00005505"/>
    </source>
</evidence>
<sequence length="165" mass="19250">MVGPCKSFRCPLPAPVGSFPTQVCTQVPGAGERAVGHSTCHWGRPCMPRDAGARLWEYQHPPDELHLYSIRTLSYRPLEWTHFGWYYGKPATIWSLGILLHQMVCREHPFRRGQNISWDQQLSLPQRLSQECQDLIRWCLSMYSLEWPSLEDLFCDPWMQDIHLP</sequence>
<name>A0A803V786_FICAL</name>
<evidence type="ECO:0000313" key="12">
    <source>
        <dbReference type="Ensembl" id="ENSFALP00000018592.1"/>
    </source>
</evidence>
<comment type="catalytic activity">
    <reaction evidence="10">
        <text>L-seryl-[protein] + ATP = O-phospho-L-seryl-[protein] + ADP + H(+)</text>
        <dbReference type="Rhea" id="RHEA:17989"/>
        <dbReference type="Rhea" id="RHEA-COMP:9863"/>
        <dbReference type="Rhea" id="RHEA-COMP:11604"/>
        <dbReference type="ChEBI" id="CHEBI:15378"/>
        <dbReference type="ChEBI" id="CHEBI:29999"/>
        <dbReference type="ChEBI" id="CHEBI:30616"/>
        <dbReference type="ChEBI" id="CHEBI:83421"/>
        <dbReference type="ChEBI" id="CHEBI:456216"/>
        <dbReference type="EC" id="2.7.11.1"/>
    </reaction>
</comment>
<dbReference type="InterPro" id="IPR011009">
    <property type="entry name" value="Kinase-like_dom_sf"/>
</dbReference>
<keyword evidence="4" id="KW-0723">Serine/threonine-protein kinase</keyword>
<dbReference type="GO" id="GO:0005737">
    <property type="term" value="C:cytoplasm"/>
    <property type="evidence" value="ECO:0007669"/>
    <property type="project" value="TreeGrafter"/>
</dbReference>
<dbReference type="GO" id="GO:0005524">
    <property type="term" value="F:ATP binding"/>
    <property type="evidence" value="ECO:0007669"/>
    <property type="project" value="UniProtKB-KW"/>
</dbReference>
<dbReference type="Pfam" id="PF00069">
    <property type="entry name" value="Pkinase"/>
    <property type="match status" value="1"/>
</dbReference>
<proteinExistence type="inferred from homology"/>
<dbReference type="Gene3D" id="1.10.510.10">
    <property type="entry name" value="Transferase(Phosphotransferase) domain 1"/>
    <property type="match status" value="1"/>
</dbReference>
<organism evidence="12 13">
    <name type="scientific">Ficedula albicollis</name>
    <name type="common">Collared flycatcher</name>
    <name type="synonym">Muscicapa albicollis</name>
    <dbReference type="NCBI Taxonomy" id="59894"/>
    <lineage>
        <taxon>Eukaryota</taxon>
        <taxon>Metazoa</taxon>
        <taxon>Chordata</taxon>
        <taxon>Craniata</taxon>
        <taxon>Vertebrata</taxon>
        <taxon>Euteleostomi</taxon>
        <taxon>Archelosauria</taxon>
        <taxon>Archosauria</taxon>
        <taxon>Dinosauria</taxon>
        <taxon>Saurischia</taxon>
        <taxon>Theropoda</taxon>
        <taxon>Coelurosauria</taxon>
        <taxon>Aves</taxon>
        <taxon>Neognathae</taxon>
        <taxon>Neoaves</taxon>
        <taxon>Telluraves</taxon>
        <taxon>Australaves</taxon>
        <taxon>Passeriformes</taxon>
        <taxon>Muscicapidae</taxon>
        <taxon>Ficedula</taxon>
    </lineage>
</organism>
<evidence type="ECO:0000256" key="5">
    <source>
        <dbReference type="ARBA" id="ARBA00022679"/>
    </source>
</evidence>
<comment type="subcellular location">
    <subcellularLocation>
        <location evidence="1">Host cell</location>
    </subcellularLocation>
</comment>
<keyword evidence="8" id="KW-0067">ATP-binding</keyword>
<feature type="domain" description="Protein kinase" evidence="11">
    <location>
        <begin position="71"/>
        <end position="159"/>
    </location>
</feature>